<organism evidence="3 4">
    <name type="scientific">Sorangium cellulosum</name>
    <name type="common">Polyangium cellulosum</name>
    <dbReference type="NCBI Taxonomy" id="56"/>
    <lineage>
        <taxon>Bacteria</taxon>
        <taxon>Pseudomonadati</taxon>
        <taxon>Myxococcota</taxon>
        <taxon>Polyangia</taxon>
        <taxon>Polyangiales</taxon>
        <taxon>Polyangiaceae</taxon>
        <taxon>Sorangium</taxon>
    </lineage>
</organism>
<evidence type="ECO:0000256" key="1">
    <source>
        <dbReference type="SAM" id="MobiDB-lite"/>
    </source>
</evidence>
<accession>A0A150SCD2</accession>
<protein>
    <recommendedName>
        <fullName evidence="5">Secreted protein</fullName>
    </recommendedName>
</protein>
<comment type="caution">
    <text evidence="3">The sequence shown here is derived from an EMBL/GenBank/DDBJ whole genome shotgun (WGS) entry which is preliminary data.</text>
</comment>
<reference evidence="3 4" key="1">
    <citation type="submission" date="2014-02" db="EMBL/GenBank/DDBJ databases">
        <title>The small core and large imbalanced accessory genome model reveals a collaborative survival strategy of Sorangium cellulosum strains in nature.</title>
        <authorList>
            <person name="Han K."/>
            <person name="Peng R."/>
            <person name="Blom J."/>
            <person name="Li Y.-Z."/>
        </authorList>
    </citation>
    <scope>NUCLEOTIDE SEQUENCE [LARGE SCALE GENOMIC DNA]</scope>
    <source>
        <strain evidence="3 4">So0011-07</strain>
    </source>
</reference>
<evidence type="ECO:0000313" key="4">
    <source>
        <dbReference type="Proteomes" id="UP000075635"/>
    </source>
</evidence>
<evidence type="ECO:0000256" key="2">
    <source>
        <dbReference type="SAM" id="SignalP"/>
    </source>
</evidence>
<feature type="chain" id="PRO_5007568504" description="Secreted protein" evidence="2">
    <location>
        <begin position="23"/>
        <end position="94"/>
    </location>
</feature>
<evidence type="ECO:0000313" key="3">
    <source>
        <dbReference type="EMBL" id="KYF90089.1"/>
    </source>
</evidence>
<name>A0A150SCD2_SORCE</name>
<dbReference type="Proteomes" id="UP000075635">
    <property type="component" value="Unassembled WGS sequence"/>
</dbReference>
<feature type="compositionally biased region" description="Polar residues" evidence="1">
    <location>
        <begin position="42"/>
        <end position="56"/>
    </location>
</feature>
<keyword evidence="2" id="KW-0732">Signal</keyword>
<feature type="signal peptide" evidence="2">
    <location>
        <begin position="1"/>
        <end position="22"/>
    </location>
</feature>
<dbReference type="EMBL" id="JEMB01001153">
    <property type="protein sequence ID" value="KYF90089.1"/>
    <property type="molecule type" value="Genomic_DNA"/>
</dbReference>
<dbReference type="AlphaFoldDB" id="A0A150SCD2"/>
<dbReference type="PROSITE" id="PS51257">
    <property type="entry name" value="PROKAR_LIPOPROTEIN"/>
    <property type="match status" value="1"/>
</dbReference>
<proteinExistence type="predicted"/>
<evidence type="ECO:0008006" key="5">
    <source>
        <dbReference type="Google" id="ProtNLM"/>
    </source>
</evidence>
<gene>
    <name evidence="3" type="ORF">BE17_41465</name>
</gene>
<sequence>MKKMISMVALVLSASFVAGCVAAPVDTEEQQVGSEETRSEDVANSDSALTAPQSSLTCPAPGRCAKAEVYCQQNDNPDPSWCDVLARCYDCYDY</sequence>
<feature type="region of interest" description="Disordered" evidence="1">
    <location>
        <begin position="28"/>
        <end position="56"/>
    </location>
</feature>